<gene>
    <name evidence="2" type="ORF">P3T76_002707</name>
</gene>
<dbReference type="EMBL" id="JASMQC010000004">
    <property type="protein sequence ID" value="KAK1945659.1"/>
    <property type="molecule type" value="Genomic_DNA"/>
</dbReference>
<sequence>MAVDEDATVSSDESEVDEPVGASAGQIAGGPVVGGQVAGRQAVQPQGQQHGGQGQAAQPQQPLRRSTRARRPNVRLSNYQLLMGAEVGDLTTLEEAMDSPQWKEWEEAVRKEYESLVKNRTWKLVDRPKDKSGQYVKVVTTGWVLNVNTETHSVTIARWQRRWMASKRESG</sequence>
<organism evidence="2 3">
    <name type="scientific">Phytophthora citrophthora</name>
    <dbReference type="NCBI Taxonomy" id="4793"/>
    <lineage>
        <taxon>Eukaryota</taxon>
        <taxon>Sar</taxon>
        <taxon>Stramenopiles</taxon>
        <taxon>Oomycota</taxon>
        <taxon>Peronosporomycetes</taxon>
        <taxon>Peronosporales</taxon>
        <taxon>Peronosporaceae</taxon>
        <taxon>Phytophthora</taxon>
    </lineage>
</organism>
<reference evidence="2" key="1">
    <citation type="submission" date="2023-08" db="EMBL/GenBank/DDBJ databases">
        <title>Reference Genome Resource for the Citrus Pathogen Phytophthora citrophthora.</title>
        <authorList>
            <person name="Moller H."/>
            <person name="Coetzee B."/>
            <person name="Rose L.J."/>
            <person name="Van Niekerk J.M."/>
        </authorList>
    </citation>
    <scope>NUCLEOTIDE SEQUENCE</scope>
    <source>
        <strain evidence="2">STE-U-9442</strain>
    </source>
</reference>
<dbReference type="AlphaFoldDB" id="A0AAD9GV56"/>
<accession>A0AAD9GV56</accession>
<protein>
    <submittedName>
        <fullName evidence="2">Retrovirus-related Pol polyprotein from transposon TNT 1-94</fullName>
    </submittedName>
</protein>
<proteinExistence type="predicted"/>
<feature type="region of interest" description="Disordered" evidence="1">
    <location>
        <begin position="1"/>
        <end position="73"/>
    </location>
</feature>
<feature type="compositionally biased region" description="Acidic residues" evidence="1">
    <location>
        <begin position="1"/>
        <end position="18"/>
    </location>
</feature>
<dbReference type="Proteomes" id="UP001259832">
    <property type="component" value="Unassembled WGS sequence"/>
</dbReference>
<comment type="caution">
    <text evidence="2">The sequence shown here is derived from an EMBL/GenBank/DDBJ whole genome shotgun (WGS) entry which is preliminary data.</text>
</comment>
<keyword evidence="3" id="KW-1185">Reference proteome</keyword>
<evidence type="ECO:0000313" key="2">
    <source>
        <dbReference type="EMBL" id="KAK1945659.1"/>
    </source>
</evidence>
<feature type="compositionally biased region" description="Gly residues" evidence="1">
    <location>
        <begin position="27"/>
        <end position="37"/>
    </location>
</feature>
<evidence type="ECO:0000313" key="3">
    <source>
        <dbReference type="Proteomes" id="UP001259832"/>
    </source>
</evidence>
<feature type="compositionally biased region" description="Low complexity" evidence="1">
    <location>
        <begin position="38"/>
        <end position="48"/>
    </location>
</feature>
<name>A0AAD9GV56_9STRA</name>
<evidence type="ECO:0000256" key="1">
    <source>
        <dbReference type="SAM" id="MobiDB-lite"/>
    </source>
</evidence>